<accession>A0A1F6AA13</accession>
<keyword evidence="2" id="KW-0812">Transmembrane</keyword>
<proteinExistence type="predicted"/>
<dbReference type="Proteomes" id="UP000177092">
    <property type="component" value="Unassembled WGS sequence"/>
</dbReference>
<gene>
    <name evidence="3" type="ORF">A3D03_03010</name>
</gene>
<evidence type="ECO:0000313" key="3">
    <source>
        <dbReference type="EMBL" id="OGG21454.1"/>
    </source>
</evidence>
<keyword evidence="2" id="KW-1133">Transmembrane helix</keyword>
<dbReference type="AlphaFoldDB" id="A0A1F6AA13"/>
<feature type="transmembrane region" description="Helical" evidence="2">
    <location>
        <begin position="7"/>
        <end position="23"/>
    </location>
</feature>
<dbReference type="EMBL" id="MFJN01000022">
    <property type="protein sequence ID" value="OGG21454.1"/>
    <property type="molecule type" value="Genomic_DNA"/>
</dbReference>
<evidence type="ECO:0000256" key="1">
    <source>
        <dbReference type="SAM" id="MobiDB-lite"/>
    </source>
</evidence>
<keyword evidence="2" id="KW-0472">Membrane</keyword>
<reference evidence="3 4" key="1">
    <citation type="journal article" date="2016" name="Nat. Commun.">
        <title>Thousands of microbial genomes shed light on interconnected biogeochemical processes in an aquifer system.</title>
        <authorList>
            <person name="Anantharaman K."/>
            <person name="Brown C.T."/>
            <person name="Hug L.A."/>
            <person name="Sharon I."/>
            <person name="Castelle C.J."/>
            <person name="Probst A.J."/>
            <person name="Thomas B.C."/>
            <person name="Singh A."/>
            <person name="Wilkins M.J."/>
            <person name="Karaoz U."/>
            <person name="Brodie E.L."/>
            <person name="Williams K.H."/>
            <person name="Hubbard S.S."/>
            <person name="Banfield J.F."/>
        </authorList>
    </citation>
    <scope>NUCLEOTIDE SEQUENCE [LARGE SCALE GENOMIC DNA]</scope>
</reference>
<protein>
    <recommendedName>
        <fullName evidence="5">Dockerin domain-containing protein</fullName>
    </recommendedName>
</protein>
<dbReference type="STRING" id="1798384.A3D03_03010"/>
<evidence type="ECO:0000256" key="2">
    <source>
        <dbReference type="SAM" id="Phobius"/>
    </source>
</evidence>
<feature type="compositionally biased region" description="Low complexity" evidence="1">
    <location>
        <begin position="127"/>
        <end position="143"/>
    </location>
</feature>
<name>A0A1F6AA13_9BACT</name>
<sequence length="723" mass="77291">MSFKKILVYLFLFGGVFVFPFLFQKSNDVQAFGCTDCTVNGECYYYKPFNKCIESTICDKPLNCSPQITGTQECYTCDDWPGGWCTSGHQDCVKENKETACGNNGVCQDSDNNHECGCFGEDEEELTPTPTLTPIPTLTGGPTAPVGGEVETRQNQVLYMNSTPLSTPIYYSQEKSLGTTGDYVLSASVLTFVSPSTGSVKVGLYDEGGTLIGNALEFPLSADYVTKQVTLNISSAADVSARIYANGGAEADFDFVSLKKQGNGVLGDELLANNQFDTVELTPLSKAQPDGWGAGEGNWGYVWGVVNPNFAGRSVLFMNSSSRNRYQSDGNFSWMRYETGVGLSPGTYQIKAIAYAPRLSSLTGGRVVQIAVACGMVGNCPGSDGTLSIPVNQFIGSIDITNTSGFSDPLESQNFTIYGTDVSNYTFRIFANDGSEVLVDSLRIDRIDPPENIVSEEFGNTSPQTSTVALPYNWTPYNYADLYSVVSSRFDVYASDPYIIPIGSKDSVTVTIGTGGTGNEPQIKYTAKLSGAEGHPDMYFKLRAIDDLAFLSNPASGPTCESPGAGGVDLYVPMTADSFGVYTPVTSINVPSPSGGTVATVADGWVILTGMSAGKYYTLNLKAPKTRGTEMIEHALLSGGQNANQNYDWTGNALQPGDLPDPNNSNKQDCTVNSVDISLINSRLGNTDDDSLNIADVSYDGVVNANDIAQVVGTLSTKPDDDN</sequence>
<evidence type="ECO:0008006" key="5">
    <source>
        <dbReference type="Google" id="ProtNLM"/>
    </source>
</evidence>
<feature type="region of interest" description="Disordered" evidence="1">
    <location>
        <begin position="125"/>
        <end position="145"/>
    </location>
</feature>
<comment type="caution">
    <text evidence="3">The sequence shown here is derived from an EMBL/GenBank/DDBJ whole genome shotgun (WGS) entry which is preliminary data.</text>
</comment>
<evidence type="ECO:0000313" key="4">
    <source>
        <dbReference type="Proteomes" id="UP000177092"/>
    </source>
</evidence>
<feature type="region of interest" description="Disordered" evidence="1">
    <location>
        <begin position="650"/>
        <end position="669"/>
    </location>
</feature>
<organism evidence="3 4">
    <name type="scientific">Candidatus Gottesmanbacteria bacterium RIFCSPHIGHO2_02_FULL_40_13</name>
    <dbReference type="NCBI Taxonomy" id="1798384"/>
    <lineage>
        <taxon>Bacteria</taxon>
        <taxon>Candidatus Gottesmaniibacteriota</taxon>
    </lineage>
</organism>